<organism evidence="1 2">
    <name type="scientific">Paraburkholderia strydomiana</name>
    <dbReference type="NCBI Taxonomy" id="1245417"/>
    <lineage>
        <taxon>Bacteria</taxon>
        <taxon>Pseudomonadati</taxon>
        <taxon>Pseudomonadota</taxon>
        <taxon>Betaproteobacteria</taxon>
        <taxon>Burkholderiales</taxon>
        <taxon>Burkholderiaceae</taxon>
        <taxon>Paraburkholderia</taxon>
    </lineage>
</organism>
<protein>
    <submittedName>
        <fullName evidence="1">Uncharacterized protein</fullName>
    </submittedName>
</protein>
<evidence type="ECO:0000313" key="1">
    <source>
        <dbReference type="EMBL" id="MFM0448539.1"/>
    </source>
</evidence>
<reference evidence="1 2" key="1">
    <citation type="journal article" date="2024" name="Chem. Sci.">
        <title>Discovery of megapolipeptins by genome mining of a Burkholderiales bacteria collection.</title>
        <authorList>
            <person name="Paulo B.S."/>
            <person name="Recchia M.J.J."/>
            <person name="Lee S."/>
            <person name="Fergusson C.H."/>
            <person name="Romanowski S.B."/>
            <person name="Hernandez A."/>
            <person name="Krull N."/>
            <person name="Liu D.Y."/>
            <person name="Cavanagh H."/>
            <person name="Bos A."/>
            <person name="Gray C.A."/>
            <person name="Murphy B.T."/>
            <person name="Linington R.G."/>
            <person name="Eustaquio A.S."/>
        </authorList>
    </citation>
    <scope>NUCLEOTIDE SEQUENCE [LARGE SCALE GENOMIC DNA]</scope>
    <source>
        <strain evidence="1 2">RL17-379-BIB-C</strain>
    </source>
</reference>
<sequence length="71" mass="7957">MTDRIISSEIHDAYMTVSDHIADGWVATLWVVPKGTPRGNEPIKLDAIFDCEEAAWHSVETFARAELSNLK</sequence>
<dbReference type="RefSeq" id="WP_408131807.1">
    <property type="nucleotide sequence ID" value="NZ_JAQQDH010000025.1"/>
</dbReference>
<evidence type="ECO:0000313" key="2">
    <source>
        <dbReference type="Proteomes" id="UP001629288"/>
    </source>
</evidence>
<proteinExistence type="predicted"/>
<accession>A0ABW9CCS2</accession>
<dbReference type="Proteomes" id="UP001629288">
    <property type="component" value="Unassembled WGS sequence"/>
</dbReference>
<comment type="caution">
    <text evidence="1">The sequence shown here is derived from an EMBL/GenBank/DDBJ whole genome shotgun (WGS) entry which is preliminary data.</text>
</comment>
<keyword evidence="2" id="KW-1185">Reference proteome</keyword>
<name>A0ABW9CCS2_9BURK</name>
<gene>
    <name evidence="1" type="ORF">PQR00_33695</name>
</gene>
<dbReference type="EMBL" id="JAQQDH010000025">
    <property type="protein sequence ID" value="MFM0448539.1"/>
    <property type="molecule type" value="Genomic_DNA"/>
</dbReference>